<dbReference type="Proteomes" id="UP000000262">
    <property type="component" value="Chromosome"/>
</dbReference>
<dbReference type="InterPro" id="IPR032672">
    <property type="entry name" value="TmcA/NAT10/Kre33"/>
</dbReference>
<dbReference type="SUPFAM" id="SSF55729">
    <property type="entry name" value="Acyl-CoA N-acyltransferases (Nat)"/>
    <property type="match status" value="1"/>
</dbReference>
<dbReference type="InterPro" id="IPR003593">
    <property type="entry name" value="AAA+_ATPase"/>
</dbReference>
<dbReference type="GeneID" id="5561708"/>
<organism evidence="7 8">
    <name type="scientific">Ignicoccus hospitalis (strain KIN4/I / DSM 18386 / JCM 14125)</name>
    <dbReference type="NCBI Taxonomy" id="453591"/>
    <lineage>
        <taxon>Archaea</taxon>
        <taxon>Thermoproteota</taxon>
        <taxon>Thermoprotei</taxon>
        <taxon>Desulfurococcales</taxon>
        <taxon>Desulfurococcaceae</taxon>
        <taxon>Ignicoccus</taxon>
    </lineage>
</organism>
<proteinExistence type="predicted"/>
<dbReference type="eggNOG" id="arCOG01951">
    <property type="taxonomic scope" value="Archaea"/>
</dbReference>
<dbReference type="GO" id="GO:1904812">
    <property type="term" value="P:rRNA acetylation involved in maturation of SSU-rRNA"/>
    <property type="evidence" value="ECO:0007669"/>
    <property type="project" value="TreeGrafter"/>
</dbReference>
<dbReference type="InterPro" id="IPR013562">
    <property type="entry name" value="TmcA/NAT10_N"/>
</dbReference>
<dbReference type="STRING" id="453591.Igni_1117"/>
<evidence type="ECO:0000256" key="2">
    <source>
        <dbReference type="ARBA" id="ARBA00022741"/>
    </source>
</evidence>
<evidence type="ECO:0000256" key="1">
    <source>
        <dbReference type="ARBA" id="ARBA00022679"/>
    </source>
</evidence>
<dbReference type="HOGENOM" id="CLU_004652_1_0_2"/>
<reference evidence="7 8" key="1">
    <citation type="journal article" date="2008" name="Genome Biol.">
        <title>A genomic analysis of the archaeal system Ignicoccus hospitalis-Nanoarchaeum equitans.</title>
        <authorList>
            <person name="Podar M."/>
            <person name="Anderson I."/>
            <person name="Makarova K.S."/>
            <person name="Elkins J.G."/>
            <person name="Ivanova N."/>
            <person name="Wall M.A."/>
            <person name="Lykidis A."/>
            <person name="Mavromatis K."/>
            <person name="Sun H."/>
            <person name="Hudson M.E."/>
            <person name="Chen W."/>
            <person name="Deciu C."/>
            <person name="Hutchison D."/>
            <person name="Eads J.R."/>
            <person name="Anderson A."/>
            <person name="Fernandes F."/>
            <person name="Szeto E."/>
            <person name="Lapidus A."/>
            <person name="Kyrpides N.C."/>
            <person name="Saier M.H.Jr."/>
            <person name="Richardson P.M."/>
            <person name="Rachel R."/>
            <person name="Huber H."/>
            <person name="Eisen J.A."/>
            <person name="Koonin E.V."/>
            <person name="Keller M."/>
            <person name="Stetter K.O."/>
        </authorList>
    </citation>
    <scope>NUCLEOTIDE SEQUENCE [LARGE SCALE GENOMIC DNA]</scope>
    <source>
        <strain evidence="8">KIN4/I / DSM 18386 / JCM 14125</strain>
    </source>
</reference>
<dbReference type="InterPro" id="IPR007807">
    <property type="entry name" value="TcmA/NAT10_helicase"/>
</dbReference>
<gene>
    <name evidence="7" type="ordered locus">Igni_1117</name>
</gene>
<dbReference type="PANTHER" id="PTHR10925:SF5">
    <property type="entry name" value="RNA CYTIDINE ACETYLTRANSFERASE"/>
    <property type="match status" value="1"/>
</dbReference>
<keyword evidence="8" id="KW-1185">Reference proteome</keyword>
<dbReference type="GO" id="GO:1990883">
    <property type="term" value="F:18S rRNA cytidine N-acetyltransferase activity"/>
    <property type="evidence" value="ECO:0007669"/>
    <property type="project" value="TreeGrafter"/>
</dbReference>
<keyword evidence="1" id="KW-0808">Transferase</keyword>
<keyword evidence="2" id="KW-0547">Nucleotide-binding</keyword>
<dbReference type="InterPro" id="IPR027417">
    <property type="entry name" value="P-loop_NTPase"/>
</dbReference>
<dbReference type="RefSeq" id="WP_012123258.1">
    <property type="nucleotide sequence ID" value="NC_009776.1"/>
</dbReference>
<dbReference type="EMBL" id="CP000816">
    <property type="protein sequence ID" value="ABU82294.1"/>
    <property type="molecule type" value="Genomic_DNA"/>
</dbReference>
<dbReference type="CDD" id="cd04301">
    <property type="entry name" value="NAT_SF"/>
    <property type="match status" value="1"/>
</dbReference>
<dbReference type="SUPFAM" id="SSF52540">
    <property type="entry name" value="P-loop containing nucleoside triphosphate hydrolases"/>
    <property type="match status" value="1"/>
</dbReference>
<dbReference type="Pfam" id="PF05127">
    <property type="entry name" value="NAT10_TcmA_helicase"/>
    <property type="match status" value="1"/>
</dbReference>
<dbReference type="AlphaFoldDB" id="A8ABJ2"/>
<dbReference type="KEGG" id="iho:Igni_1117"/>
<dbReference type="OrthoDB" id="312894at2157"/>
<accession>A8ABJ2</accession>
<dbReference type="Gene3D" id="3.40.50.300">
    <property type="entry name" value="P-loop containing nucleotide triphosphate hydrolases"/>
    <property type="match status" value="1"/>
</dbReference>
<dbReference type="Gene3D" id="3.40.630.30">
    <property type="match status" value="1"/>
</dbReference>
<dbReference type="GO" id="GO:0005524">
    <property type="term" value="F:ATP binding"/>
    <property type="evidence" value="ECO:0007669"/>
    <property type="project" value="UniProtKB-KW"/>
</dbReference>
<evidence type="ECO:0000256" key="5">
    <source>
        <dbReference type="SAM" id="MobiDB-lite"/>
    </source>
</evidence>
<name>A8ABJ2_IGNH4</name>
<dbReference type="Gene3D" id="3.40.50.11040">
    <property type="match status" value="1"/>
</dbReference>
<sequence>MKCYWRRLVLANDSLLARLKGRVLFVSESRPEYPWRRLPPNAYRKVLGTEWDHAVIDLRGPVPANAFPAVMETVKAGGTIAVIKERELKEVYSSRGGTGLFGVYLERALEAYEERGPCPKWEPPKGLTREQRAALKKLNGFVVGTGRVMAILGDRGRGKSALLGAVAAALVLDFGVRRVEVTSPSPEMHSFLKMFEQQMSERRARFKKEESEEGWRLVGPGWRVEWVPPPKAGGKGGAVLVDEAAAVGVAAVRRIINRSWKVVMATTVHGYEGSGRALTKTLLDKLKNVIVVELKEPVRYPPGDPVERWLYEAFHLDAEPSPSEPSGGPREVDREELTEPAGARPYAALLSYAHYRWEPSDLELVLEHPKGKLWEYPGSEGPVGVAFTVDEEPPEDPWSPAKGAALSRLLSRFLPTPARRVVRIAVVPELQRRGIGSSLLKALEAEVTGAIFSNHEVLDFWLKNGYKVIYLSPRYNKVTGEKNVAVAKGGEAVELAAKAFSRSFLLSAHGVYRDVDVKKAFKMLKHSSPEPLGIECERTLLEKFLEGKIGAESAFSALYCCALNGVWELPEELGAAAFGFLVQGKGLWDLAASFEINVEKVKDMLEEGLRELASKCASD</sequence>
<evidence type="ECO:0000256" key="3">
    <source>
        <dbReference type="ARBA" id="ARBA00022840"/>
    </source>
</evidence>
<dbReference type="SMART" id="SM00382">
    <property type="entry name" value="AAA"/>
    <property type="match status" value="1"/>
</dbReference>
<dbReference type="PANTHER" id="PTHR10925">
    <property type="entry name" value="N-ACETYLTRANSFERASE 10"/>
    <property type="match status" value="1"/>
</dbReference>
<evidence type="ECO:0000313" key="7">
    <source>
        <dbReference type="EMBL" id="ABU82294.1"/>
    </source>
</evidence>
<dbReference type="Pfam" id="PF08351">
    <property type="entry name" value="TmcA_N"/>
    <property type="match status" value="1"/>
</dbReference>
<keyword evidence="4" id="KW-0012">Acyltransferase</keyword>
<dbReference type="PhylomeDB" id="A8ABJ2"/>
<evidence type="ECO:0000259" key="6">
    <source>
        <dbReference type="SMART" id="SM00382"/>
    </source>
</evidence>
<dbReference type="GO" id="GO:0000049">
    <property type="term" value="F:tRNA binding"/>
    <property type="evidence" value="ECO:0007669"/>
    <property type="project" value="TreeGrafter"/>
</dbReference>
<evidence type="ECO:0000256" key="4">
    <source>
        <dbReference type="ARBA" id="ARBA00023315"/>
    </source>
</evidence>
<feature type="compositionally biased region" description="Low complexity" evidence="5">
    <location>
        <begin position="319"/>
        <end position="329"/>
    </location>
</feature>
<feature type="region of interest" description="Disordered" evidence="5">
    <location>
        <begin position="319"/>
        <end position="338"/>
    </location>
</feature>
<protein>
    <recommendedName>
        <fullName evidence="6">AAA+ ATPase domain-containing protein</fullName>
    </recommendedName>
</protein>
<feature type="domain" description="AAA+ ATPase" evidence="6">
    <location>
        <begin position="145"/>
        <end position="296"/>
    </location>
</feature>
<keyword evidence="3" id="KW-0067">ATP-binding</keyword>
<evidence type="ECO:0000313" key="8">
    <source>
        <dbReference type="Proteomes" id="UP000000262"/>
    </source>
</evidence>
<dbReference type="InterPro" id="IPR016181">
    <property type="entry name" value="Acyl_CoA_acyltransferase"/>
</dbReference>